<comment type="caution">
    <text evidence="1">The sequence shown here is derived from an EMBL/GenBank/DDBJ whole genome shotgun (WGS) entry which is preliminary data.</text>
</comment>
<organism evidence="1 2">
    <name type="scientific">Adineta steineri</name>
    <dbReference type="NCBI Taxonomy" id="433720"/>
    <lineage>
        <taxon>Eukaryota</taxon>
        <taxon>Metazoa</taxon>
        <taxon>Spiralia</taxon>
        <taxon>Gnathifera</taxon>
        <taxon>Rotifera</taxon>
        <taxon>Eurotatoria</taxon>
        <taxon>Bdelloidea</taxon>
        <taxon>Adinetida</taxon>
        <taxon>Adinetidae</taxon>
        <taxon>Adineta</taxon>
    </lineage>
</organism>
<protein>
    <submittedName>
        <fullName evidence="1">Uncharacterized protein</fullName>
    </submittedName>
</protein>
<proteinExistence type="predicted"/>
<gene>
    <name evidence="1" type="ORF">OKA104_LOCUS50107</name>
</gene>
<feature type="non-terminal residue" evidence="1">
    <location>
        <position position="147"/>
    </location>
</feature>
<evidence type="ECO:0000313" key="2">
    <source>
        <dbReference type="Proteomes" id="UP000663881"/>
    </source>
</evidence>
<reference evidence="1" key="1">
    <citation type="submission" date="2021-02" db="EMBL/GenBank/DDBJ databases">
        <authorList>
            <person name="Nowell W R."/>
        </authorList>
    </citation>
    <scope>NUCLEOTIDE SEQUENCE</scope>
</reference>
<accession>A0A820MQZ8</accession>
<dbReference type="AlphaFoldDB" id="A0A820MQZ8"/>
<sequence length="147" mass="17397">PINFRDLPDVRTAVQGQIKVCEILESFSQQITDLITQANELSKQPMAPKYVQQDVQNLQKLYHEKVQSAHDFLEKLKRILELWERFDANKRRYQQQTERLNAELSQINSNRNSIASFEHEIENCKRLHAAYIDIKKILDENAQYLQI</sequence>
<evidence type="ECO:0000313" key="1">
    <source>
        <dbReference type="EMBL" id="CAF4376234.1"/>
    </source>
</evidence>
<dbReference type="EMBL" id="CAJOAY010024599">
    <property type="protein sequence ID" value="CAF4376234.1"/>
    <property type="molecule type" value="Genomic_DNA"/>
</dbReference>
<name>A0A820MQZ8_9BILA</name>
<dbReference type="Proteomes" id="UP000663881">
    <property type="component" value="Unassembled WGS sequence"/>
</dbReference>